<dbReference type="InterPro" id="IPR036390">
    <property type="entry name" value="WH_DNA-bd_sf"/>
</dbReference>
<dbReference type="InterPro" id="IPR036388">
    <property type="entry name" value="WH-like_DNA-bd_sf"/>
</dbReference>
<dbReference type="Gene3D" id="3.30.450.40">
    <property type="match status" value="1"/>
</dbReference>
<dbReference type="InterPro" id="IPR029016">
    <property type="entry name" value="GAF-like_dom_sf"/>
</dbReference>
<dbReference type="Proteomes" id="UP000196640">
    <property type="component" value="Unassembled WGS sequence"/>
</dbReference>
<comment type="caution">
    <text evidence="7">The sequence shown here is derived from an EMBL/GenBank/DDBJ whole genome shotgun (WGS) entry which is preliminary data.</text>
</comment>
<reference evidence="8" key="1">
    <citation type="submission" date="2016-11" db="EMBL/GenBank/DDBJ databases">
        <title>Comparison of Traditional DNA-DNA Hybridization with In Silico Genomic Analysis.</title>
        <authorList>
            <person name="Nicholson A.C."/>
            <person name="Humrighouse B.W."/>
            <person name="Graziano J."/>
            <person name="Lasker B."/>
            <person name="Whitney A.M."/>
            <person name="Mcquiston J.R."/>
            <person name="Bell M."/>
        </authorList>
    </citation>
    <scope>NUCLEOTIDE SEQUENCE [LARGE SCALE GENOMIC DNA]</scope>
    <source>
        <strain evidence="8">H2381</strain>
    </source>
</reference>
<dbReference type="SMART" id="SM00346">
    <property type="entry name" value="HTH_ICLR"/>
    <property type="match status" value="1"/>
</dbReference>
<dbReference type="EMBL" id="NIPX01000017">
    <property type="protein sequence ID" value="OWJ83612.1"/>
    <property type="molecule type" value="Genomic_DNA"/>
</dbReference>
<evidence type="ECO:0000256" key="2">
    <source>
        <dbReference type="ARBA" id="ARBA00023125"/>
    </source>
</evidence>
<evidence type="ECO:0000313" key="9">
    <source>
        <dbReference type="Proteomes" id="UP000214673"/>
    </source>
</evidence>
<dbReference type="GO" id="GO:0003677">
    <property type="term" value="F:DNA binding"/>
    <property type="evidence" value="ECO:0007669"/>
    <property type="project" value="UniProtKB-KW"/>
</dbReference>
<accession>A0A212AQ29</accession>
<dbReference type="Pfam" id="PF09339">
    <property type="entry name" value="HTH_IclR"/>
    <property type="match status" value="1"/>
</dbReference>
<evidence type="ECO:0000313" key="7">
    <source>
        <dbReference type="EMBL" id="OWJ83612.1"/>
    </source>
</evidence>
<keyword evidence="9" id="KW-1185">Reference proteome</keyword>
<dbReference type="GO" id="GO:0003700">
    <property type="term" value="F:DNA-binding transcription factor activity"/>
    <property type="evidence" value="ECO:0007669"/>
    <property type="project" value="TreeGrafter"/>
</dbReference>
<keyword evidence="3" id="KW-0804">Transcription</keyword>
<dbReference type="Gene3D" id="1.10.10.10">
    <property type="entry name" value="Winged helix-like DNA-binding domain superfamily/Winged helix DNA-binding domain"/>
    <property type="match status" value="1"/>
</dbReference>
<proteinExistence type="predicted"/>
<evidence type="ECO:0000256" key="1">
    <source>
        <dbReference type="ARBA" id="ARBA00023015"/>
    </source>
</evidence>
<protein>
    <submittedName>
        <fullName evidence="7">IclR family transcriptional regulator</fullName>
    </submittedName>
</protein>
<dbReference type="SUPFAM" id="SSF55781">
    <property type="entry name" value="GAF domain-like"/>
    <property type="match status" value="1"/>
</dbReference>
<dbReference type="InterPro" id="IPR050707">
    <property type="entry name" value="HTH_MetabolicPath_Reg"/>
</dbReference>
<dbReference type="AlphaFoldDB" id="A0A212AQ29"/>
<feature type="domain" description="HTH iclR-type" evidence="4">
    <location>
        <begin position="56"/>
        <end position="118"/>
    </location>
</feature>
<evidence type="ECO:0000259" key="4">
    <source>
        <dbReference type="PROSITE" id="PS51077"/>
    </source>
</evidence>
<evidence type="ECO:0000313" key="6">
    <source>
        <dbReference type="EMBL" id="OWJ70644.1"/>
    </source>
</evidence>
<dbReference type="InterPro" id="IPR005471">
    <property type="entry name" value="Tscrpt_reg_IclR_N"/>
</dbReference>
<feature type="domain" description="IclR-ED" evidence="5">
    <location>
        <begin position="119"/>
        <end position="302"/>
    </location>
</feature>
<dbReference type="PANTHER" id="PTHR30136">
    <property type="entry name" value="HELIX-TURN-HELIX TRANSCRIPTIONAL REGULATOR, ICLR FAMILY"/>
    <property type="match status" value="1"/>
</dbReference>
<dbReference type="GO" id="GO:0045892">
    <property type="term" value="P:negative regulation of DNA-templated transcription"/>
    <property type="evidence" value="ECO:0007669"/>
    <property type="project" value="TreeGrafter"/>
</dbReference>
<dbReference type="PROSITE" id="PS51078">
    <property type="entry name" value="ICLR_ED"/>
    <property type="match status" value="1"/>
</dbReference>
<gene>
    <name evidence="7" type="ORF">CDV52_10360</name>
    <name evidence="6" type="ORF">CDV53_20515</name>
</gene>
<sequence length="302" mass="33248">MSNPNSPVYWAYIVPPDGIALTQRSAADKWELHRKEQPVASRSQNFSTEEDDRSFITALARGLDVLSSFKRGEEFLGNTEIAERCGLPKSTVSRLTHTLTRRGYLTYSEAHGKYRHGPALMGLASVVLGGLNIRALARERLQDLAYFANASAGLGVRDRLSMRYVECCHGRATILLNVEIGTRMSLSRSAMGRAYLAVCDSRERDDLMDEIRAIDESAWPRLRAGIEKGLRDYEQYGCATAFGDWQEKVSGIAVGFHPGGGLPPMVLNCGAPTVMTPPDFLLSEVRPRLIDIARSLTGRVGG</sequence>
<organism evidence="7 8">
    <name type="scientific">Haematobacter missouriensis</name>
    <dbReference type="NCBI Taxonomy" id="366616"/>
    <lineage>
        <taxon>Bacteria</taxon>
        <taxon>Pseudomonadati</taxon>
        <taxon>Pseudomonadota</taxon>
        <taxon>Alphaproteobacteria</taxon>
        <taxon>Rhodobacterales</taxon>
        <taxon>Paracoccaceae</taxon>
        <taxon>Haematobacter</taxon>
    </lineage>
</organism>
<dbReference type="PROSITE" id="PS51077">
    <property type="entry name" value="HTH_ICLR"/>
    <property type="match status" value="1"/>
</dbReference>
<reference evidence="7 9" key="2">
    <citation type="submission" date="2016-11" db="EMBL/GenBank/DDBJ databases">
        <title>Comparison of Traditional DNA-DNA Hybridization with In Silico Genomic Analysis.</title>
        <authorList>
            <person name="Nicholson A.C."/>
            <person name="Sammons S."/>
            <person name="Humrighouse B.W."/>
            <person name="Graziano J."/>
            <person name="Lasker B."/>
            <person name="Whitney A.M."/>
            <person name="Mcquiston J.R."/>
        </authorList>
    </citation>
    <scope>NUCLEOTIDE SEQUENCE [LARGE SCALE GENOMIC DNA]</scope>
    <source>
        <strain evidence="6 9">H1892</strain>
        <strain evidence="7">H2381</strain>
    </source>
</reference>
<name>A0A212AQ29_9RHOB</name>
<dbReference type="Proteomes" id="UP000214673">
    <property type="component" value="Unassembled WGS sequence"/>
</dbReference>
<evidence type="ECO:0000259" key="5">
    <source>
        <dbReference type="PROSITE" id="PS51078"/>
    </source>
</evidence>
<dbReference type="STRING" id="366616.CG51_06635"/>
<keyword evidence="1" id="KW-0805">Transcription regulation</keyword>
<dbReference type="PANTHER" id="PTHR30136:SF33">
    <property type="entry name" value="TRANSCRIPTIONAL REGULATORY PROTEIN"/>
    <property type="match status" value="1"/>
</dbReference>
<evidence type="ECO:0000256" key="3">
    <source>
        <dbReference type="ARBA" id="ARBA00023163"/>
    </source>
</evidence>
<evidence type="ECO:0000313" key="8">
    <source>
        <dbReference type="Proteomes" id="UP000196640"/>
    </source>
</evidence>
<dbReference type="OrthoDB" id="9807558at2"/>
<keyword evidence="2" id="KW-0238">DNA-binding</keyword>
<dbReference type="SUPFAM" id="SSF46785">
    <property type="entry name" value="Winged helix' DNA-binding domain"/>
    <property type="match status" value="1"/>
</dbReference>
<dbReference type="Pfam" id="PF01614">
    <property type="entry name" value="IclR_C"/>
    <property type="match status" value="1"/>
</dbReference>
<dbReference type="EMBL" id="NIPV01000122">
    <property type="protein sequence ID" value="OWJ70644.1"/>
    <property type="molecule type" value="Genomic_DNA"/>
</dbReference>
<dbReference type="InterPro" id="IPR014757">
    <property type="entry name" value="Tscrpt_reg_IclR_C"/>
</dbReference>